<reference evidence="2" key="1">
    <citation type="journal article" date="2024" name="Environ. Microbiol. Rep.">
        <title>Hiding in plain sight: The discovery of complete genomes of 11 hypothetical spindle-shaped viruses that putatively infect mesophilic ammonia-oxidizing archaea.</title>
        <authorList>
            <person name="Ni Y."/>
            <person name="Xu T."/>
            <person name="Yan S."/>
            <person name="Chen L."/>
            <person name="Wang Y."/>
        </authorList>
    </citation>
    <scope>NUCLEOTIDE SEQUENCE</scope>
    <source>
        <strain evidence="2">NBD1</strain>
    </source>
</reference>
<dbReference type="EMBL" id="BK067787">
    <property type="protein sequence ID" value="DBA51918.1"/>
    <property type="molecule type" value="Genomic_DNA"/>
</dbReference>
<organism evidence="2">
    <name type="scientific">Nitrosopumilaceae spindle-shaped virus</name>
    <dbReference type="NCBI Taxonomy" id="3065433"/>
    <lineage>
        <taxon>Viruses</taxon>
    </lineage>
</organism>
<sequence>MSSLVYLGLSLILFVITYGIAFTLMPMIFGAFFTVVDSQAFENFVNPAWMTIYETNEDTVQYLVPLMPTLGIVILVIKVIMTASARGRD</sequence>
<protein>
    <submittedName>
        <fullName evidence="2">ORF2</fullName>
    </submittedName>
</protein>
<feature type="transmembrane region" description="Helical" evidence="1">
    <location>
        <begin position="12"/>
        <end position="36"/>
    </location>
</feature>
<keyword evidence="1" id="KW-0472">Membrane</keyword>
<name>A0AAT9JFR0_9VIRU</name>
<keyword evidence="1" id="KW-1133">Transmembrane helix</keyword>
<evidence type="ECO:0000256" key="1">
    <source>
        <dbReference type="SAM" id="Phobius"/>
    </source>
</evidence>
<proteinExistence type="predicted"/>
<evidence type="ECO:0000313" key="2">
    <source>
        <dbReference type="EMBL" id="DBA51918.1"/>
    </source>
</evidence>
<accession>A0AAT9JFR0</accession>
<reference evidence="2" key="2">
    <citation type="submission" date="2024-03" db="EMBL/GenBank/DDBJ databases">
        <authorList>
            <person name="Ni Y."/>
            <person name="Xu T."/>
            <person name="Yan S."/>
            <person name="Chen L."/>
            <person name="Wang Y."/>
        </authorList>
    </citation>
    <scope>NUCLEOTIDE SEQUENCE</scope>
    <source>
        <strain evidence="2">NBD1</strain>
    </source>
</reference>
<feature type="transmembrane region" description="Helical" evidence="1">
    <location>
        <begin position="62"/>
        <end position="81"/>
    </location>
</feature>
<keyword evidence="1" id="KW-0812">Transmembrane</keyword>